<dbReference type="GO" id="GO:0000976">
    <property type="term" value="F:transcription cis-regulatory region binding"/>
    <property type="evidence" value="ECO:0007669"/>
    <property type="project" value="TreeGrafter"/>
</dbReference>
<evidence type="ECO:0000256" key="2">
    <source>
        <dbReference type="ARBA" id="ARBA00022490"/>
    </source>
</evidence>
<dbReference type="InterPro" id="IPR007159">
    <property type="entry name" value="SpoVT-AbrB_dom"/>
</dbReference>
<dbReference type="PANTHER" id="PTHR34701:SF1">
    <property type="entry name" value="TRANSCRIPTIONAL REGULATOR MRAZ"/>
    <property type="match status" value="1"/>
</dbReference>
<evidence type="ECO:0000256" key="5">
    <source>
        <dbReference type="ARBA" id="ARBA00023125"/>
    </source>
</evidence>
<evidence type="ECO:0000256" key="3">
    <source>
        <dbReference type="ARBA" id="ARBA00022737"/>
    </source>
</evidence>
<feature type="domain" description="SpoVT-AbrB" evidence="8">
    <location>
        <begin position="5"/>
        <end position="47"/>
    </location>
</feature>
<keyword evidence="3" id="KW-0677">Repeat</keyword>
<dbReference type="PANTHER" id="PTHR34701">
    <property type="entry name" value="TRANSCRIPTIONAL REGULATOR MRAZ"/>
    <property type="match status" value="1"/>
</dbReference>
<dbReference type="GO" id="GO:0003700">
    <property type="term" value="F:DNA-binding transcription factor activity"/>
    <property type="evidence" value="ECO:0007669"/>
    <property type="project" value="InterPro"/>
</dbReference>
<keyword evidence="6" id="KW-0804">Transcription</keyword>
<reference evidence="10" key="1">
    <citation type="submission" date="2010-07" db="EMBL/GenBank/DDBJ databases">
        <title>Genome sequence of Mycoplasma leachii PG50 MU clone A8.</title>
        <authorList>
            <person name="Wise K."/>
            <person name="Calcutt M.J."/>
            <person name="Foecking M.F."/>
            <person name="Madupu R."/>
            <person name="DeBoy R.T."/>
            <person name="Roske K."/>
            <person name="Martin T.R."/>
            <person name="Hvinden M.L."/>
            <person name="Durkin A.S."/>
            <person name="Glass J."/>
            <person name="Methe B.A."/>
        </authorList>
    </citation>
    <scope>NUCLEOTIDE SEQUENCE [LARGE SCALE GENOMIC DNA]</scope>
    <source>
        <strain evidence="10">DSM 21131 / NCTC 10133 / N29 / PG50</strain>
    </source>
</reference>
<dbReference type="InterPro" id="IPR038619">
    <property type="entry name" value="MraZ_sf"/>
</dbReference>
<dbReference type="Pfam" id="PF02381">
    <property type="entry name" value="MraZ"/>
    <property type="match status" value="1"/>
</dbReference>
<dbReference type="OrthoDB" id="9807753at2"/>
<keyword evidence="2" id="KW-0963">Cytoplasm</keyword>
<proteinExistence type="predicted"/>
<protein>
    <recommendedName>
        <fullName evidence="1">Transcriptional regulator MraZ</fullName>
    </recommendedName>
</protein>
<dbReference type="Proteomes" id="UP000008712">
    <property type="component" value="Chromosome"/>
</dbReference>
<sequence>MLFDTYEHCIDAKQRLTILAKLRNKLSNPIYLTKGFDADLEIWSKDDFLLQIKKHLNKMSDLKDIRNLERIIWSNTVEIDIDNLRRIKIPYYLIQSLNI</sequence>
<evidence type="ECO:0000259" key="8">
    <source>
        <dbReference type="PROSITE" id="PS51740"/>
    </source>
</evidence>
<evidence type="ECO:0000256" key="6">
    <source>
        <dbReference type="ARBA" id="ARBA00023163"/>
    </source>
</evidence>
<dbReference type="CDD" id="cd16320">
    <property type="entry name" value="MraZ_N"/>
    <property type="match status" value="1"/>
</dbReference>
<dbReference type="EMBL" id="CP002108">
    <property type="protein sequence ID" value="ADR24486.1"/>
    <property type="molecule type" value="Genomic_DNA"/>
</dbReference>
<dbReference type="Gene3D" id="3.40.1550.20">
    <property type="entry name" value="Transcriptional regulator MraZ domain"/>
    <property type="match status" value="1"/>
</dbReference>
<dbReference type="InterPro" id="IPR020603">
    <property type="entry name" value="MraZ_dom"/>
</dbReference>
<dbReference type="HOGENOM" id="CLU_107907_0_2_14"/>
<keyword evidence="10" id="KW-1185">Reference proteome</keyword>
<dbReference type="InterPro" id="IPR003444">
    <property type="entry name" value="MraZ"/>
</dbReference>
<evidence type="ECO:0000313" key="10">
    <source>
        <dbReference type="Proteomes" id="UP000008712"/>
    </source>
</evidence>
<keyword evidence="4" id="KW-0805">Transcription regulation</keyword>
<organism evidence="9 10">
    <name type="scientific">Mycoplasma leachii (strain DSM 21131 / NCTC 10133 / N29 / PG50)</name>
    <dbReference type="NCBI Taxonomy" id="880447"/>
    <lineage>
        <taxon>Bacteria</taxon>
        <taxon>Bacillati</taxon>
        <taxon>Mycoplasmatota</taxon>
        <taxon>Mollicutes</taxon>
        <taxon>Mycoplasmataceae</taxon>
        <taxon>Mycoplasma</taxon>
    </lineage>
</organism>
<keyword evidence="5 7" id="KW-0238">DNA-binding</keyword>
<evidence type="ECO:0000256" key="4">
    <source>
        <dbReference type="ARBA" id="ARBA00023015"/>
    </source>
</evidence>
<dbReference type="InterPro" id="IPR035642">
    <property type="entry name" value="MraZ_N"/>
</dbReference>
<reference evidence="9 10" key="2">
    <citation type="journal article" date="2012" name="J. Bacteriol.">
        <title>Complete Genome Sequences of Mycoplasma leachii Strain PG50T and the Pathogenic Mycoplasma mycoides subsp. mycoides Small Colony Biotype Strain Gladysdale.</title>
        <authorList>
            <person name="Wise K.S."/>
            <person name="Calcutt M.J."/>
            <person name="Foecking M.F."/>
            <person name="Madupu R."/>
            <person name="Deboy R.T."/>
            <person name="Roske K."/>
            <person name="Hvinden M.L."/>
            <person name="Martin T.R."/>
            <person name="Durkin A.S."/>
            <person name="Glass J.I."/>
            <person name="Methe B.A."/>
        </authorList>
    </citation>
    <scope>NUCLEOTIDE SEQUENCE [LARGE SCALE GENOMIC DNA]</scope>
    <source>
        <strain evidence="10">DSM 21131 / NCTC 10133 / N29 / PG50</strain>
    </source>
</reference>
<evidence type="ECO:0000256" key="7">
    <source>
        <dbReference type="PROSITE-ProRule" id="PRU01076"/>
    </source>
</evidence>
<name>E4PU16_MYCLG</name>
<evidence type="ECO:0000313" key="9">
    <source>
        <dbReference type="EMBL" id="ADR24486.1"/>
    </source>
</evidence>
<dbReference type="eggNOG" id="COG2001">
    <property type="taxonomic scope" value="Bacteria"/>
</dbReference>
<dbReference type="KEGG" id="mlc:MSB_A0401"/>
<dbReference type="AlphaFoldDB" id="E4PU16"/>
<gene>
    <name evidence="9" type="primary">mraZ</name>
    <name evidence="9" type="ordered locus">MSB_A0401</name>
</gene>
<dbReference type="GO" id="GO:2000143">
    <property type="term" value="P:negative regulation of DNA-templated transcription initiation"/>
    <property type="evidence" value="ECO:0007669"/>
    <property type="project" value="TreeGrafter"/>
</dbReference>
<evidence type="ECO:0000256" key="1">
    <source>
        <dbReference type="ARBA" id="ARBA00013860"/>
    </source>
</evidence>
<accession>E4PU16</accession>
<dbReference type="SUPFAM" id="SSF89447">
    <property type="entry name" value="AbrB/MazE/MraZ-like"/>
    <property type="match status" value="1"/>
</dbReference>
<dbReference type="InterPro" id="IPR037914">
    <property type="entry name" value="SpoVT-AbrB_sf"/>
</dbReference>
<dbReference type="PROSITE" id="PS51740">
    <property type="entry name" value="SPOVT_ABRB"/>
    <property type="match status" value="1"/>
</dbReference>